<keyword evidence="5" id="KW-1185">Reference proteome</keyword>
<evidence type="ECO:0000256" key="4">
    <source>
        <dbReference type="SAM" id="MobiDB-lite"/>
    </source>
</evidence>
<feature type="compositionally biased region" description="Acidic residues" evidence="4">
    <location>
        <begin position="33"/>
        <end position="49"/>
    </location>
</feature>
<dbReference type="FunCoup" id="A0A6I9RJK5">
    <property type="interactions" value="1948"/>
</dbReference>
<evidence type="ECO:0000256" key="1">
    <source>
        <dbReference type="ARBA" id="ARBA00004496"/>
    </source>
</evidence>
<name>A0A6I9RJK5_ELAGV</name>
<dbReference type="FunFam" id="2.70.50.30:FF:000002">
    <property type="entry name" value="Rho GDP-dissociation inhibitor 1"/>
    <property type="match status" value="1"/>
</dbReference>
<reference evidence="6" key="1">
    <citation type="submission" date="2025-08" db="UniProtKB">
        <authorList>
            <consortium name="RefSeq"/>
        </authorList>
    </citation>
    <scope>IDENTIFICATION</scope>
</reference>
<dbReference type="InterPro" id="IPR000406">
    <property type="entry name" value="Rho_GDI"/>
</dbReference>
<dbReference type="InterPro" id="IPR014756">
    <property type="entry name" value="Ig_E-set"/>
</dbReference>
<dbReference type="OrthoDB" id="1683373at2759"/>
<dbReference type="GO" id="GO:0005094">
    <property type="term" value="F:Rho GDP-dissociation inhibitor activity"/>
    <property type="evidence" value="ECO:0007669"/>
    <property type="project" value="InterPro"/>
</dbReference>
<dbReference type="Gene3D" id="2.70.50.30">
    <property type="entry name" value="Coagulation Factor XIII, subunit A, domain 1"/>
    <property type="match status" value="1"/>
</dbReference>
<dbReference type="Proteomes" id="UP000504607">
    <property type="component" value="Chromosome 8"/>
</dbReference>
<evidence type="ECO:0000256" key="3">
    <source>
        <dbReference type="ARBA" id="ARBA00022490"/>
    </source>
</evidence>
<evidence type="ECO:0000313" key="5">
    <source>
        <dbReference type="Proteomes" id="UP000504607"/>
    </source>
</evidence>
<sequence>MSVALGAPSGSKDIALATQEMEKEDNKDKKPGEEEEDEEVEKESETNGDADEKLSRKHSCTSVGSTDINDEDGGDDEDDDVKRAVQLGPQVPLKEQLEMDKDDESLRRWKEQLLGSVDLNDVGENPDPEVKILDLTILTAGRPDVVLPIPFVPDAKGYAFALKEESRYRLKFSFNVSNNIVSGFRYTNTVWKTGVRVENTKVMLGTFSPQKEPYTYELDEETTPSGMFARGSYSARTKFMDDDGKVYLDMSYYFEIRKDWPTTS</sequence>
<keyword evidence="3" id="KW-0963">Cytoplasm</keyword>
<dbReference type="GO" id="GO:0016020">
    <property type="term" value="C:membrane"/>
    <property type="evidence" value="ECO:0007669"/>
    <property type="project" value="TreeGrafter"/>
</dbReference>
<accession>A0A6I9RJK5</accession>
<proteinExistence type="inferred from homology"/>
<comment type="subcellular location">
    <subcellularLocation>
        <location evidence="1">Cytoplasm</location>
    </subcellularLocation>
</comment>
<dbReference type="RefSeq" id="XP_010927610.1">
    <property type="nucleotide sequence ID" value="XM_010929308.3"/>
</dbReference>
<evidence type="ECO:0000313" key="6">
    <source>
        <dbReference type="RefSeq" id="XP_010927610.1"/>
    </source>
</evidence>
<evidence type="ECO:0000256" key="2">
    <source>
        <dbReference type="ARBA" id="ARBA00009758"/>
    </source>
</evidence>
<dbReference type="InParanoid" id="A0A6I9RJK5"/>
<dbReference type="AlphaFoldDB" id="A0A6I9RJK5"/>
<feature type="compositionally biased region" description="Acidic residues" evidence="4">
    <location>
        <begin position="68"/>
        <end position="79"/>
    </location>
</feature>
<dbReference type="GO" id="GO:0005829">
    <property type="term" value="C:cytosol"/>
    <property type="evidence" value="ECO:0007669"/>
    <property type="project" value="TreeGrafter"/>
</dbReference>
<dbReference type="PANTHER" id="PTHR10980:SF61">
    <property type="entry name" value="OS01G0913600 PROTEIN"/>
    <property type="match status" value="1"/>
</dbReference>
<dbReference type="Pfam" id="PF02115">
    <property type="entry name" value="Rho_GDI"/>
    <property type="match status" value="1"/>
</dbReference>
<dbReference type="SUPFAM" id="SSF81296">
    <property type="entry name" value="E set domains"/>
    <property type="match status" value="1"/>
</dbReference>
<feature type="region of interest" description="Disordered" evidence="4">
    <location>
        <begin position="1"/>
        <end position="80"/>
    </location>
</feature>
<protein>
    <submittedName>
        <fullName evidence="6">Rho GDP-dissociation inhibitor 1</fullName>
    </submittedName>
</protein>
<feature type="compositionally biased region" description="Basic and acidic residues" evidence="4">
    <location>
        <begin position="20"/>
        <end position="32"/>
    </location>
</feature>
<organism evidence="5 6">
    <name type="scientific">Elaeis guineensis var. tenera</name>
    <name type="common">Oil palm</name>
    <dbReference type="NCBI Taxonomy" id="51953"/>
    <lineage>
        <taxon>Eukaryota</taxon>
        <taxon>Viridiplantae</taxon>
        <taxon>Streptophyta</taxon>
        <taxon>Embryophyta</taxon>
        <taxon>Tracheophyta</taxon>
        <taxon>Spermatophyta</taxon>
        <taxon>Magnoliopsida</taxon>
        <taxon>Liliopsida</taxon>
        <taxon>Arecaceae</taxon>
        <taxon>Arecoideae</taxon>
        <taxon>Cocoseae</taxon>
        <taxon>Elaeidinae</taxon>
        <taxon>Elaeis</taxon>
    </lineage>
</organism>
<dbReference type="InterPro" id="IPR024792">
    <property type="entry name" value="RhoGDI_dom_sf"/>
</dbReference>
<dbReference type="PRINTS" id="PR00492">
    <property type="entry name" value="RHOGDI"/>
</dbReference>
<dbReference type="GO" id="GO:0007266">
    <property type="term" value="P:Rho protein signal transduction"/>
    <property type="evidence" value="ECO:0007669"/>
    <property type="project" value="InterPro"/>
</dbReference>
<gene>
    <name evidence="6" type="primary">LOC105049601</name>
</gene>
<dbReference type="PANTHER" id="PTHR10980">
    <property type="entry name" value="RHO GDP-DISSOCIATION INHIBITOR"/>
    <property type="match status" value="1"/>
</dbReference>
<comment type="similarity">
    <text evidence="2">Belongs to the Rho GDI family.</text>
</comment>
<dbReference type="GeneID" id="105049601"/>
<dbReference type="KEGG" id="egu:105049601"/>